<dbReference type="InterPro" id="IPR002347">
    <property type="entry name" value="SDR_fam"/>
</dbReference>
<dbReference type="InterPro" id="IPR036291">
    <property type="entry name" value="NAD(P)-bd_dom_sf"/>
</dbReference>
<dbReference type="CDD" id="cd05233">
    <property type="entry name" value="SDR_c"/>
    <property type="match status" value="1"/>
</dbReference>
<dbReference type="OrthoDB" id="8665216at2"/>
<dbReference type="PRINTS" id="PR00081">
    <property type="entry name" value="GDHRDH"/>
</dbReference>
<name>A0A424WJ64_ALCXX</name>
<comment type="caution">
    <text evidence="3">The sequence shown here is derived from an EMBL/GenBank/DDBJ whole genome shotgun (WGS) entry which is preliminary data.</text>
</comment>
<gene>
    <name evidence="3" type="ORF">DY367_03145</name>
</gene>
<accession>A0A424WJ64</accession>
<dbReference type="GO" id="GO:0016491">
    <property type="term" value="F:oxidoreductase activity"/>
    <property type="evidence" value="ECO:0007669"/>
    <property type="project" value="UniProtKB-KW"/>
</dbReference>
<keyword evidence="2" id="KW-0560">Oxidoreductase</keyword>
<reference evidence="3 4" key="1">
    <citation type="submission" date="2018-08" db="EMBL/GenBank/DDBJ databases">
        <title>Achromobacter xylosoxidans Genome sequencing and assembly.</title>
        <authorList>
            <person name="Wang R."/>
            <person name="Rensing C."/>
            <person name="Li Y."/>
        </authorList>
    </citation>
    <scope>NUCLEOTIDE SEQUENCE [LARGE SCALE GENOMIC DNA]</scope>
    <source>
        <strain evidence="3 4">GD003A</strain>
    </source>
</reference>
<evidence type="ECO:0000256" key="1">
    <source>
        <dbReference type="ARBA" id="ARBA00006484"/>
    </source>
</evidence>
<dbReference type="Gene3D" id="3.40.50.720">
    <property type="entry name" value="NAD(P)-binding Rossmann-like Domain"/>
    <property type="match status" value="1"/>
</dbReference>
<proteinExistence type="inferred from homology"/>
<dbReference type="Proteomes" id="UP000285324">
    <property type="component" value="Unassembled WGS sequence"/>
</dbReference>
<comment type="similarity">
    <text evidence="1">Belongs to the short-chain dehydrogenases/reductases (SDR) family.</text>
</comment>
<dbReference type="EMBL" id="QVXO01000003">
    <property type="protein sequence ID" value="RPJ93336.1"/>
    <property type="molecule type" value="Genomic_DNA"/>
</dbReference>
<sequence>MTERNAQAHCVLTGASSGIGLALAELLLASGWQVTGVDIAPAAIKGHGQYRHLVCDLTDAAALRGLCALLDGCAPTALAHCAGAVRTGGALDTRPEDADWLWQLHGAAPMALVRALAPQLPDSRGRIVLVSSRAVLGRAQRLAYAATKSAQIGLARSLAAELIVRGITVNVVAPGAVDTPMLRDPKRGAPPQVELPLGRLIDAGEVAAAIAFFLGAQAGAVTGQTLYVCGGASLGAMPL</sequence>
<evidence type="ECO:0000313" key="4">
    <source>
        <dbReference type="Proteomes" id="UP000285324"/>
    </source>
</evidence>
<evidence type="ECO:0000313" key="3">
    <source>
        <dbReference type="EMBL" id="RPJ93336.1"/>
    </source>
</evidence>
<dbReference type="InterPro" id="IPR051122">
    <property type="entry name" value="SDR_DHRS6-like"/>
</dbReference>
<dbReference type="Pfam" id="PF13561">
    <property type="entry name" value="adh_short_C2"/>
    <property type="match status" value="1"/>
</dbReference>
<dbReference type="SUPFAM" id="SSF51735">
    <property type="entry name" value="NAD(P)-binding Rossmann-fold domains"/>
    <property type="match status" value="1"/>
</dbReference>
<dbReference type="AlphaFoldDB" id="A0A424WJ64"/>
<organism evidence="3 4">
    <name type="scientific">Alcaligenes xylosoxydans xylosoxydans</name>
    <name type="common">Achromobacter xylosoxidans</name>
    <dbReference type="NCBI Taxonomy" id="85698"/>
    <lineage>
        <taxon>Bacteria</taxon>
        <taxon>Pseudomonadati</taxon>
        <taxon>Pseudomonadota</taxon>
        <taxon>Betaproteobacteria</taxon>
        <taxon>Burkholderiales</taxon>
        <taxon>Alcaligenaceae</taxon>
        <taxon>Achromobacter</taxon>
    </lineage>
</organism>
<protein>
    <submittedName>
        <fullName evidence="3">SDR family oxidoreductase</fullName>
    </submittedName>
</protein>
<dbReference type="PANTHER" id="PTHR43477">
    <property type="entry name" value="DIHYDROANTICAPSIN 7-DEHYDROGENASE"/>
    <property type="match status" value="1"/>
</dbReference>
<dbReference type="PANTHER" id="PTHR43477:SF1">
    <property type="entry name" value="DIHYDROANTICAPSIN 7-DEHYDROGENASE"/>
    <property type="match status" value="1"/>
</dbReference>
<evidence type="ECO:0000256" key="2">
    <source>
        <dbReference type="ARBA" id="ARBA00023002"/>
    </source>
</evidence>
<dbReference type="RefSeq" id="WP_118931645.1">
    <property type="nucleotide sequence ID" value="NZ_CP061008.1"/>
</dbReference>